<reference evidence="1 2" key="1">
    <citation type="submission" date="2019-08" db="EMBL/GenBank/DDBJ databases">
        <title>The genome of the soybean aphid Biotype 1, its phylome, world population structure and adaptation to the North American continent.</title>
        <authorList>
            <person name="Giordano R."/>
            <person name="Donthu R.K."/>
            <person name="Hernandez A.G."/>
            <person name="Wright C.L."/>
            <person name="Zimin A.V."/>
        </authorList>
    </citation>
    <scope>NUCLEOTIDE SEQUENCE [LARGE SCALE GENOMIC DNA]</scope>
    <source>
        <tissue evidence="1">Whole aphids</tissue>
    </source>
</reference>
<dbReference type="AlphaFoldDB" id="A0A6G0THG6"/>
<name>A0A6G0THG6_APHGL</name>
<protein>
    <submittedName>
        <fullName evidence="1">Uncharacterized protein</fullName>
    </submittedName>
</protein>
<dbReference type="EMBL" id="VYZN01000037">
    <property type="protein sequence ID" value="KAE9533016.1"/>
    <property type="molecule type" value="Genomic_DNA"/>
</dbReference>
<sequence length="199" mass="22911">MDYSKAFVFLTLIAGQMVIEGNGNSYKGTWVSLTASCFLEHFSKMFAINKRLSQTANGTTLINIINTSDLNIINSHHKIDIFKTFTFIDIHKKTPNKKLKKKNIEVFEEQKEKKKQNDNMENVLNSRQPLSILIKIIESNSEQLKMILEEAKAITTVLVIIVQKCKTKRCKFKVAEVLCISKYHNGNMFQNKQVIYSKM</sequence>
<keyword evidence="2" id="KW-1185">Reference proteome</keyword>
<evidence type="ECO:0000313" key="1">
    <source>
        <dbReference type="EMBL" id="KAE9533016.1"/>
    </source>
</evidence>
<gene>
    <name evidence="1" type="ORF">AGLY_009444</name>
</gene>
<comment type="caution">
    <text evidence="1">The sequence shown here is derived from an EMBL/GenBank/DDBJ whole genome shotgun (WGS) entry which is preliminary data.</text>
</comment>
<dbReference type="Proteomes" id="UP000475862">
    <property type="component" value="Unassembled WGS sequence"/>
</dbReference>
<evidence type="ECO:0000313" key="2">
    <source>
        <dbReference type="Proteomes" id="UP000475862"/>
    </source>
</evidence>
<accession>A0A6G0THG6</accession>
<proteinExistence type="predicted"/>
<organism evidence="1 2">
    <name type="scientific">Aphis glycines</name>
    <name type="common">Soybean aphid</name>
    <dbReference type="NCBI Taxonomy" id="307491"/>
    <lineage>
        <taxon>Eukaryota</taxon>
        <taxon>Metazoa</taxon>
        <taxon>Ecdysozoa</taxon>
        <taxon>Arthropoda</taxon>
        <taxon>Hexapoda</taxon>
        <taxon>Insecta</taxon>
        <taxon>Pterygota</taxon>
        <taxon>Neoptera</taxon>
        <taxon>Paraneoptera</taxon>
        <taxon>Hemiptera</taxon>
        <taxon>Sternorrhyncha</taxon>
        <taxon>Aphidomorpha</taxon>
        <taxon>Aphidoidea</taxon>
        <taxon>Aphididae</taxon>
        <taxon>Aphidini</taxon>
        <taxon>Aphis</taxon>
        <taxon>Aphis</taxon>
    </lineage>
</organism>